<dbReference type="EMBL" id="NFKK01000004">
    <property type="protein sequence ID" value="OUP53477.1"/>
    <property type="molecule type" value="Genomic_DNA"/>
</dbReference>
<organism evidence="1 2">
    <name type="scientific">Butyricicoccus pullicaecorum</name>
    <dbReference type="NCBI Taxonomy" id="501571"/>
    <lineage>
        <taxon>Bacteria</taxon>
        <taxon>Bacillati</taxon>
        <taxon>Bacillota</taxon>
        <taxon>Clostridia</taxon>
        <taxon>Eubacteriales</taxon>
        <taxon>Butyricicoccaceae</taxon>
        <taxon>Butyricicoccus</taxon>
    </lineage>
</organism>
<accession>A0A1Y4L9T6</accession>
<evidence type="ECO:0000313" key="2">
    <source>
        <dbReference type="Proteomes" id="UP000195897"/>
    </source>
</evidence>
<protein>
    <submittedName>
        <fullName evidence="1">Uncharacterized protein</fullName>
    </submittedName>
</protein>
<name>A0A1Y4L9T6_9FIRM</name>
<dbReference type="AlphaFoldDB" id="A0A1Y4L9T6"/>
<evidence type="ECO:0000313" key="1">
    <source>
        <dbReference type="EMBL" id="OUP53477.1"/>
    </source>
</evidence>
<dbReference type="Proteomes" id="UP000195897">
    <property type="component" value="Unassembled WGS sequence"/>
</dbReference>
<reference evidence="2" key="1">
    <citation type="submission" date="2017-04" db="EMBL/GenBank/DDBJ databases">
        <title>Function of individual gut microbiota members based on whole genome sequencing of pure cultures obtained from chicken caecum.</title>
        <authorList>
            <person name="Medvecky M."/>
            <person name="Cejkova D."/>
            <person name="Polansky O."/>
            <person name="Karasova D."/>
            <person name="Kubasova T."/>
            <person name="Cizek A."/>
            <person name="Rychlik I."/>
        </authorList>
    </citation>
    <scope>NUCLEOTIDE SEQUENCE [LARGE SCALE GENOMIC DNA]</scope>
    <source>
        <strain evidence="2">An180</strain>
    </source>
</reference>
<sequence>MYRYVITGVAAGALCIVSVWGALMAIGQVGVPGKTPTEPLTDPDAALTEGTSSWRGLELTQSLTAEHGGTVNFWIRNEGFDPVEITINRTGARVIEPGAEGHISAEVRWEKTDYLFEAKPAGETGSVEVDYKIAQRT</sequence>
<proteinExistence type="predicted"/>
<comment type="caution">
    <text evidence="1">The sequence shown here is derived from an EMBL/GenBank/DDBJ whole genome shotgun (WGS) entry which is preliminary data.</text>
</comment>
<gene>
    <name evidence="1" type="ORF">B5F17_05580</name>
</gene>